<dbReference type="EMBL" id="LNIX01000001">
    <property type="protein sequence ID" value="OXA62330.1"/>
    <property type="molecule type" value="Genomic_DNA"/>
</dbReference>
<feature type="domain" description="THIF-type NAD/FAD binding fold" evidence="7">
    <location>
        <begin position="35"/>
        <end position="561"/>
    </location>
</feature>
<dbReference type="GO" id="GO:0045116">
    <property type="term" value="P:protein neddylation"/>
    <property type="evidence" value="ECO:0007669"/>
    <property type="project" value="UniProtKB-UniRule"/>
</dbReference>
<dbReference type="CDD" id="cd01493">
    <property type="entry name" value="APPBP1_RUB"/>
    <property type="match status" value="1"/>
</dbReference>
<dbReference type="FunFam" id="3.40.50.720:FF:000475">
    <property type="entry name" value="NEDD8-activating enzyme E1 regulatory subunit"/>
    <property type="match status" value="1"/>
</dbReference>
<dbReference type="InterPro" id="IPR000594">
    <property type="entry name" value="ThiF_NAD_FAD-bd"/>
</dbReference>
<feature type="chain" id="PRO_5012782084" description="NEDD8-activating enzyme E1 regulatory subunit" evidence="6">
    <location>
        <begin position="20"/>
        <end position="563"/>
    </location>
</feature>
<comment type="caution">
    <text evidence="8">The sequence shown here is derived from an EMBL/GenBank/DDBJ whole genome shotgun (WGS) entry which is preliminary data.</text>
</comment>
<evidence type="ECO:0000256" key="4">
    <source>
        <dbReference type="ARBA" id="ARBA00022786"/>
    </source>
</evidence>
<dbReference type="GO" id="GO:0005737">
    <property type="term" value="C:cytoplasm"/>
    <property type="evidence" value="ECO:0007669"/>
    <property type="project" value="TreeGrafter"/>
</dbReference>
<keyword evidence="9" id="KW-1185">Reference proteome</keyword>
<name>A0A226EYP0_FOLCA</name>
<dbReference type="STRING" id="158441.A0A226EYP0"/>
<evidence type="ECO:0000313" key="9">
    <source>
        <dbReference type="Proteomes" id="UP000198287"/>
    </source>
</evidence>
<gene>
    <name evidence="8" type="ORF">Fcan01_02071</name>
</gene>
<evidence type="ECO:0000313" key="8">
    <source>
        <dbReference type="EMBL" id="OXA62330.1"/>
    </source>
</evidence>
<comment type="similarity">
    <text evidence="2 5">Belongs to the ubiquitin-activating E1 family. ULA1 subfamily.</text>
</comment>
<comment type="pathway">
    <text evidence="1 5">Protein modification; protein neddylation.</text>
</comment>
<evidence type="ECO:0000256" key="6">
    <source>
        <dbReference type="SAM" id="SignalP"/>
    </source>
</evidence>
<dbReference type="InterPro" id="IPR030667">
    <property type="entry name" value="APP-BP1"/>
</dbReference>
<evidence type="ECO:0000256" key="2">
    <source>
        <dbReference type="ARBA" id="ARBA00006868"/>
    </source>
</evidence>
<dbReference type="OrthoDB" id="1708823at2759"/>
<evidence type="ECO:0000256" key="1">
    <source>
        <dbReference type="ARBA" id="ARBA00005032"/>
    </source>
</evidence>
<dbReference type="SUPFAM" id="SSF69572">
    <property type="entry name" value="Activating enzymes of the ubiquitin-like proteins"/>
    <property type="match status" value="1"/>
</dbReference>
<dbReference type="GO" id="GO:0019781">
    <property type="term" value="F:NEDD8 activating enzyme activity"/>
    <property type="evidence" value="ECO:0007669"/>
    <property type="project" value="UniProtKB-UniRule"/>
</dbReference>
<evidence type="ECO:0000259" key="7">
    <source>
        <dbReference type="Pfam" id="PF00899"/>
    </source>
</evidence>
<dbReference type="Pfam" id="PF00899">
    <property type="entry name" value="ThiF"/>
    <property type="match status" value="1"/>
</dbReference>
<accession>A0A226EYP0</accession>
<reference evidence="8 9" key="1">
    <citation type="submission" date="2015-12" db="EMBL/GenBank/DDBJ databases">
        <title>The genome of Folsomia candida.</title>
        <authorList>
            <person name="Faddeeva A."/>
            <person name="Derks M.F."/>
            <person name="Anvar Y."/>
            <person name="Smit S."/>
            <person name="Van Straalen N."/>
            <person name="Roelofs D."/>
        </authorList>
    </citation>
    <scope>NUCLEOTIDE SEQUENCE [LARGE SCALE GENOMIC DNA]</scope>
    <source>
        <strain evidence="8 9">VU population</strain>
        <tissue evidence="8">Whole body</tissue>
    </source>
</reference>
<sequence>MFGLLPLSTMMGFKMMVSASPSPRSPEITEKTKKYDRQLRLWGDHGQSRLEKSHVCLINSSATGTEILKSLVLPGVGSFTIVDGYKVTQEDIGINFFLDQDSLGKSRAEYTTKLLLELNTDVNGEAIEEHPEMLLKQNPNFFNHFSVVIGCQLDEKTLVTISQVLWESQVPFVYVNCIGFLGWVRVQVNELAIIESHPDSTIQDLRLDVPFPELIAYMDALTINSREVAQKTPWLVLLFKAIQKFSTPSTGDSMDTTGCHPCHMKSQEKQEFKKYLKQYLCEVGLKDTDEEFDEVVKAANSALSPSMINSNVQALLDDPKSTKPEKTKFWVMCGALREFVANNGQLPVRGVLPDMMADSDRYINLQSVYREKASKDAEDILGRSQQLLKQAGLQGLTIVEEDVKLFCKECQNLRLIRGYPMYEEINSVPVEILQELAQNTEDSDQEMMYYLLLRGLLRFQGDYHTYPGLLDRDVEPDINRFKGTFTKLLNDWNATISAKEDCIHELCRYGACELPSVAAFIGGCAAQEVIKIITKQYVPLDNTFIYNAMQSTSSSFKMTRANS</sequence>
<proteinExistence type="inferred from homology"/>
<dbReference type="PIRSF" id="PIRSF039099">
    <property type="entry name" value="APP-BP1"/>
    <property type="match status" value="1"/>
</dbReference>
<dbReference type="PANTHER" id="PTHR10953">
    <property type="entry name" value="UBIQUITIN-ACTIVATING ENZYME E1"/>
    <property type="match status" value="1"/>
</dbReference>
<protein>
    <recommendedName>
        <fullName evidence="3 5">NEDD8-activating enzyme E1 regulatory subunit</fullName>
    </recommendedName>
</protein>
<dbReference type="OMA" id="KLITHQY"/>
<evidence type="ECO:0000256" key="3">
    <source>
        <dbReference type="ARBA" id="ARBA00015407"/>
    </source>
</evidence>
<dbReference type="Gene3D" id="3.40.50.720">
    <property type="entry name" value="NAD(P)-binding Rossmann-like Domain"/>
    <property type="match status" value="2"/>
</dbReference>
<evidence type="ECO:0000256" key="5">
    <source>
        <dbReference type="PIRNR" id="PIRNR039099"/>
    </source>
</evidence>
<dbReference type="InterPro" id="IPR035985">
    <property type="entry name" value="Ubiquitin-activating_enz"/>
</dbReference>
<dbReference type="AlphaFoldDB" id="A0A226EYP0"/>
<organism evidence="8 9">
    <name type="scientific">Folsomia candida</name>
    <name type="common">Springtail</name>
    <dbReference type="NCBI Taxonomy" id="158441"/>
    <lineage>
        <taxon>Eukaryota</taxon>
        <taxon>Metazoa</taxon>
        <taxon>Ecdysozoa</taxon>
        <taxon>Arthropoda</taxon>
        <taxon>Hexapoda</taxon>
        <taxon>Collembola</taxon>
        <taxon>Entomobryomorpha</taxon>
        <taxon>Isotomoidea</taxon>
        <taxon>Isotomidae</taxon>
        <taxon>Proisotominae</taxon>
        <taxon>Folsomia</taxon>
    </lineage>
</organism>
<keyword evidence="4 5" id="KW-0833">Ubl conjugation pathway</keyword>
<dbReference type="InterPro" id="IPR045886">
    <property type="entry name" value="ThiF/MoeB/HesA"/>
</dbReference>
<keyword evidence="6" id="KW-0732">Signal</keyword>
<feature type="signal peptide" evidence="6">
    <location>
        <begin position="1"/>
        <end position="19"/>
    </location>
</feature>
<dbReference type="UniPathway" id="UPA00885"/>
<dbReference type="PANTHER" id="PTHR10953:SF29">
    <property type="entry name" value="NEDD8-ACTIVATING ENZYME E1 REGULATORY SUBUNIT"/>
    <property type="match status" value="1"/>
</dbReference>
<dbReference type="Proteomes" id="UP000198287">
    <property type="component" value="Unassembled WGS sequence"/>
</dbReference>